<evidence type="ECO:0000313" key="1">
    <source>
        <dbReference type="EMBL" id="OUQ77221.1"/>
    </source>
</evidence>
<reference evidence="2" key="1">
    <citation type="submission" date="2017-04" db="EMBL/GenBank/DDBJ databases">
        <title>Function of individual gut microbiota members based on whole genome sequencing of pure cultures obtained from chicken caecum.</title>
        <authorList>
            <person name="Medvecky M."/>
            <person name="Cejkova D."/>
            <person name="Polansky O."/>
            <person name="Karasova D."/>
            <person name="Kubasova T."/>
            <person name="Cizek A."/>
            <person name="Rychlik I."/>
        </authorList>
    </citation>
    <scope>NUCLEOTIDE SEQUENCE [LARGE SCALE GENOMIC DNA]</scope>
    <source>
        <strain evidence="2">An101</strain>
    </source>
</reference>
<accession>A0A1Y4W4X2</accession>
<sequence length="253" mass="30306">MELQNSVNYSNYISINELIKIFDKKYELFEDNNNFETKHDKNLKTSLKIEIIRTIKKQKNSIDCVKQPDGNRQYLIAYQSVSTLTHLLENYITKRSITMNDQALKKRDDAIQSRQILDLSKDQMNRSLIMTEIQSKMQFMNFNYLNSEVANAVKEVVYNLIPRITETTLQSYEQINSSFEKRLIMDLQQTKLEIIFQNSLQHSYTKFDQVKYLEDYCLRELHTVQVQGKRIVYRGYSKYDLRLRKPLNWYCDR</sequence>
<proteinExistence type="predicted"/>
<dbReference type="Proteomes" id="UP000195859">
    <property type="component" value="Unassembled WGS sequence"/>
</dbReference>
<evidence type="ECO:0000313" key="2">
    <source>
        <dbReference type="Proteomes" id="UP000195859"/>
    </source>
</evidence>
<protein>
    <submittedName>
        <fullName evidence="1">Uncharacterized protein</fullName>
    </submittedName>
</protein>
<name>A0A1Y4W4X2_9LACO</name>
<dbReference type="RefSeq" id="WP_087301040.1">
    <property type="nucleotide sequence ID" value="NZ_NFLZ01000005.1"/>
</dbReference>
<dbReference type="AlphaFoldDB" id="A0A1Y4W4X2"/>
<gene>
    <name evidence="1" type="ORF">B5E44_03495</name>
</gene>
<organism evidence="1 2">
    <name type="scientific">Lactobacillus gallinarum</name>
    <dbReference type="NCBI Taxonomy" id="52242"/>
    <lineage>
        <taxon>Bacteria</taxon>
        <taxon>Bacillati</taxon>
        <taxon>Bacillota</taxon>
        <taxon>Bacilli</taxon>
        <taxon>Lactobacillales</taxon>
        <taxon>Lactobacillaceae</taxon>
        <taxon>Lactobacillus</taxon>
    </lineage>
</organism>
<dbReference type="EMBL" id="NFLZ01000005">
    <property type="protein sequence ID" value="OUQ77221.1"/>
    <property type="molecule type" value="Genomic_DNA"/>
</dbReference>
<comment type="caution">
    <text evidence="1">The sequence shown here is derived from an EMBL/GenBank/DDBJ whole genome shotgun (WGS) entry which is preliminary data.</text>
</comment>